<accession>A0ACC0BJ96</accession>
<proteinExistence type="predicted"/>
<comment type="caution">
    <text evidence="1">The sequence shown here is derived from an EMBL/GenBank/DDBJ whole genome shotgun (WGS) entry which is preliminary data.</text>
</comment>
<evidence type="ECO:0000313" key="1">
    <source>
        <dbReference type="EMBL" id="KAI5672673.1"/>
    </source>
</evidence>
<organism evidence="1 2">
    <name type="scientific">Catharanthus roseus</name>
    <name type="common">Madagascar periwinkle</name>
    <name type="synonym">Vinca rosea</name>
    <dbReference type="NCBI Taxonomy" id="4058"/>
    <lineage>
        <taxon>Eukaryota</taxon>
        <taxon>Viridiplantae</taxon>
        <taxon>Streptophyta</taxon>
        <taxon>Embryophyta</taxon>
        <taxon>Tracheophyta</taxon>
        <taxon>Spermatophyta</taxon>
        <taxon>Magnoliopsida</taxon>
        <taxon>eudicotyledons</taxon>
        <taxon>Gunneridae</taxon>
        <taxon>Pentapetalae</taxon>
        <taxon>asterids</taxon>
        <taxon>lamiids</taxon>
        <taxon>Gentianales</taxon>
        <taxon>Apocynaceae</taxon>
        <taxon>Rauvolfioideae</taxon>
        <taxon>Vinceae</taxon>
        <taxon>Catharanthinae</taxon>
        <taxon>Catharanthus</taxon>
    </lineage>
</organism>
<keyword evidence="2" id="KW-1185">Reference proteome</keyword>
<dbReference type="EMBL" id="CM044703">
    <property type="protein sequence ID" value="KAI5672673.1"/>
    <property type="molecule type" value="Genomic_DNA"/>
</dbReference>
<gene>
    <name evidence="1" type="ORF">M9H77_13037</name>
</gene>
<dbReference type="Proteomes" id="UP001060085">
    <property type="component" value="Linkage Group LG03"/>
</dbReference>
<protein>
    <submittedName>
        <fullName evidence="1">Uncharacterized protein</fullName>
    </submittedName>
</protein>
<name>A0ACC0BJ96_CATRO</name>
<evidence type="ECO:0000313" key="2">
    <source>
        <dbReference type="Proteomes" id="UP001060085"/>
    </source>
</evidence>
<sequence>MDAHSFGPPCRCWLKYLISVLNISSTRAFKVKTLAAKVFWPPVPVASPSREGVAGIRLLLQRLPVPIGPNHPSFLSFQPELPPVLDCPLLAKGAAVAMVCGCCCCVNMEAAKAAVPPILFMPRPQRQLVRPPLDPLPPSVLVKFAQMWLRQNLCTANGGSHKA</sequence>
<reference evidence="2" key="1">
    <citation type="journal article" date="2023" name="Nat. Plants">
        <title>Single-cell RNA sequencing provides a high-resolution roadmap for understanding the multicellular compartmentation of specialized metabolism.</title>
        <authorList>
            <person name="Sun S."/>
            <person name="Shen X."/>
            <person name="Li Y."/>
            <person name="Li Y."/>
            <person name="Wang S."/>
            <person name="Li R."/>
            <person name="Zhang H."/>
            <person name="Shen G."/>
            <person name="Guo B."/>
            <person name="Wei J."/>
            <person name="Xu J."/>
            <person name="St-Pierre B."/>
            <person name="Chen S."/>
            <person name="Sun C."/>
        </authorList>
    </citation>
    <scope>NUCLEOTIDE SEQUENCE [LARGE SCALE GENOMIC DNA]</scope>
</reference>